<evidence type="ECO:0000256" key="2">
    <source>
        <dbReference type="ARBA" id="ARBA00022630"/>
    </source>
</evidence>
<accession>A0A9W9YCV0</accession>
<proteinExistence type="predicted"/>
<keyword evidence="3" id="KW-0274">FAD</keyword>
<feature type="domain" description="FAD/NAD(P)-binding" evidence="5">
    <location>
        <begin position="36"/>
        <end position="155"/>
    </location>
</feature>
<protein>
    <submittedName>
        <fullName evidence="6">Apoptosis-inducing factor 3</fullName>
    </submittedName>
</protein>
<keyword evidence="4" id="KW-0560">Oxidoreductase</keyword>
<organism evidence="6 7">
    <name type="scientific">Desmophyllum pertusum</name>
    <dbReference type="NCBI Taxonomy" id="174260"/>
    <lineage>
        <taxon>Eukaryota</taxon>
        <taxon>Metazoa</taxon>
        <taxon>Cnidaria</taxon>
        <taxon>Anthozoa</taxon>
        <taxon>Hexacorallia</taxon>
        <taxon>Scleractinia</taxon>
        <taxon>Caryophylliina</taxon>
        <taxon>Caryophylliidae</taxon>
        <taxon>Desmophyllum</taxon>
    </lineage>
</organism>
<dbReference type="PANTHER" id="PTHR43557:SF2">
    <property type="entry name" value="RIESKE DOMAIN-CONTAINING PROTEIN-RELATED"/>
    <property type="match status" value="1"/>
</dbReference>
<name>A0A9W9YCV0_9CNID</name>
<comment type="caution">
    <text evidence="6">The sequence shown here is derived from an EMBL/GenBank/DDBJ whole genome shotgun (WGS) entry which is preliminary data.</text>
</comment>
<sequence length="160" mass="17581">MDEYAVRGMELCFNIKGPVVIKNDNVIVRATSRGGSAMKGAETLREEGFKGRVVMVTKEAHLPYDRPLLSKKLNANADSIKLRSLEYLKDHDIEFISGAEATTLDSSKKTVTLSNGTVLNYDNVLIATGGKPRTLNVPGSDLENIFLLRSPDDATKNCFF</sequence>
<evidence type="ECO:0000313" key="6">
    <source>
        <dbReference type="EMBL" id="KAJ7333893.1"/>
    </source>
</evidence>
<evidence type="ECO:0000259" key="5">
    <source>
        <dbReference type="Pfam" id="PF07992"/>
    </source>
</evidence>
<dbReference type="GO" id="GO:0005737">
    <property type="term" value="C:cytoplasm"/>
    <property type="evidence" value="ECO:0007669"/>
    <property type="project" value="TreeGrafter"/>
</dbReference>
<dbReference type="InterPro" id="IPR023753">
    <property type="entry name" value="FAD/NAD-binding_dom"/>
</dbReference>
<dbReference type="OrthoDB" id="432169at2759"/>
<dbReference type="Gene3D" id="3.50.50.60">
    <property type="entry name" value="FAD/NAD(P)-binding domain"/>
    <property type="match status" value="2"/>
</dbReference>
<keyword evidence="2" id="KW-0285">Flavoprotein</keyword>
<keyword evidence="7" id="KW-1185">Reference proteome</keyword>
<dbReference type="Pfam" id="PF07992">
    <property type="entry name" value="Pyr_redox_2"/>
    <property type="match status" value="1"/>
</dbReference>
<dbReference type="Proteomes" id="UP001163046">
    <property type="component" value="Unassembled WGS sequence"/>
</dbReference>
<gene>
    <name evidence="6" type="primary">AIFM3_2</name>
    <name evidence="6" type="ORF">OS493_015986</name>
</gene>
<dbReference type="InterPro" id="IPR036188">
    <property type="entry name" value="FAD/NAD-bd_sf"/>
</dbReference>
<dbReference type="AlphaFoldDB" id="A0A9W9YCV0"/>
<comment type="cofactor">
    <cofactor evidence="1">
        <name>FAD</name>
        <dbReference type="ChEBI" id="CHEBI:57692"/>
    </cofactor>
</comment>
<dbReference type="EMBL" id="MU827785">
    <property type="protein sequence ID" value="KAJ7333893.1"/>
    <property type="molecule type" value="Genomic_DNA"/>
</dbReference>
<dbReference type="SUPFAM" id="SSF51905">
    <property type="entry name" value="FAD/NAD(P)-binding domain"/>
    <property type="match status" value="1"/>
</dbReference>
<dbReference type="GO" id="GO:0016651">
    <property type="term" value="F:oxidoreductase activity, acting on NAD(P)H"/>
    <property type="evidence" value="ECO:0007669"/>
    <property type="project" value="TreeGrafter"/>
</dbReference>
<evidence type="ECO:0000313" key="7">
    <source>
        <dbReference type="Proteomes" id="UP001163046"/>
    </source>
</evidence>
<reference evidence="6" key="1">
    <citation type="submission" date="2023-01" db="EMBL/GenBank/DDBJ databases">
        <title>Genome assembly of the deep-sea coral Lophelia pertusa.</title>
        <authorList>
            <person name="Herrera S."/>
            <person name="Cordes E."/>
        </authorList>
    </citation>
    <scope>NUCLEOTIDE SEQUENCE</scope>
    <source>
        <strain evidence="6">USNM1676648</strain>
        <tissue evidence="6">Polyp</tissue>
    </source>
</reference>
<evidence type="ECO:0000256" key="1">
    <source>
        <dbReference type="ARBA" id="ARBA00001974"/>
    </source>
</evidence>
<evidence type="ECO:0000256" key="4">
    <source>
        <dbReference type="ARBA" id="ARBA00023002"/>
    </source>
</evidence>
<dbReference type="InterPro" id="IPR050446">
    <property type="entry name" value="FAD-oxidoreductase/Apoptosis"/>
</dbReference>
<evidence type="ECO:0000256" key="3">
    <source>
        <dbReference type="ARBA" id="ARBA00022827"/>
    </source>
</evidence>
<dbReference type="PANTHER" id="PTHR43557">
    <property type="entry name" value="APOPTOSIS-INDUCING FACTOR 1"/>
    <property type="match status" value="1"/>
</dbReference>